<accession>A0A372NV04</accession>
<evidence type="ECO:0000256" key="1">
    <source>
        <dbReference type="ARBA" id="ARBA00022884"/>
    </source>
</evidence>
<dbReference type="InterPro" id="IPR000504">
    <property type="entry name" value="RRM_dom"/>
</dbReference>
<dbReference type="InterPro" id="IPR035979">
    <property type="entry name" value="RBD_domain_sf"/>
</dbReference>
<keyword evidence="4" id="KW-1185">Reference proteome</keyword>
<dbReference type="AlphaFoldDB" id="A0A372NV04"/>
<evidence type="ECO:0000313" key="3">
    <source>
        <dbReference type="EMBL" id="RFZ92864.1"/>
    </source>
</evidence>
<sequence length="48" mass="5376">MKKLFVSGFPLGITELELATLIAPYGDIDTIKIVRDKKTKKCKGYAFI</sequence>
<proteinExistence type="predicted"/>
<name>A0A372NV04_9SPHI</name>
<gene>
    <name evidence="3" type="ORF">D0C36_15850</name>
</gene>
<dbReference type="GO" id="GO:0003723">
    <property type="term" value="F:RNA binding"/>
    <property type="evidence" value="ECO:0007669"/>
    <property type="project" value="UniProtKB-KW"/>
</dbReference>
<evidence type="ECO:0000313" key="4">
    <source>
        <dbReference type="Proteomes" id="UP000264217"/>
    </source>
</evidence>
<dbReference type="Proteomes" id="UP000264217">
    <property type="component" value="Unassembled WGS sequence"/>
</dbReference>
<dbReference type="SUPFAM" id="SSF54928">
    <property type="entry name" value="RNA-binding domain, RBD"/>
    <property type="match status" value="1"/>
</dbReference>
<reference evidence="3 4" key="1">
    <citation type="submission" date="2018-08" db="EMBL/GenBank/DDBJ databases">
        <title>Mucilaginibacter sp. MYSH2.</title>
        <authorList>
            <person name="Seo T."/>
        </authorList>
    </citation>
    <scope>NUCLEOTIDE SEQUENCE [LARGE SCALE GENOMIC DNA]</scope>
    <source>
        <strain evidence="3 4">MYSH2</strain>
    </source>
</reference>
<dbReference type="InterPro" id="IPR012677">
    <property type="entry name" value="Nucleotide-bd_a/b_plait_sf"/>
</dbReference>
<feature type="domain" description="RRM" evidence="2">
    <location>
        <begin position="2"/>
        <end position="48"/>
    </location>
</feature>
<dbReference type="InterPro" id="IPR051847">
    <property type="entry name" value="RNA_proc/Spliceosome_comp"/>
</dbReference>
<dbReference type="RefSeq" id="WP_117392573.1">
    <property type="nucleotide sequence ID" value="NZ_QWDC01000002.1"/>
</dbReference>
<keyword evidence="1" id="KW-0694">RNA-binding</keyword>
<evidence type="ECO:0000259" key="2">
    <source>
        <dbReference type="PROSITE" id="PS50102"/>
    </source>
</evidence>
<dbReference type="PANTHER" id="PTHR45880:SF2">
    <property type="entry name" value="GLYCINE-RICH RNA-BINDING PROTEIN 4, MITOCHONDRIAL ISOFORM X1"/>
    <property type="match status" value="1"/>
</dbReference>
<dbReference type="GO" id="GO:0000398">
    <property type="term" value="P:mRNA splicing, via spliceosome"/>
    <property type="evidence" value="ECO:0007669"/>
    <property type="project" value="TreeGrafter"/>
</dbReference>
<protein>
    <submittedName>
        <fullName evidence="3">RNA-binding protein</fullName>
    </submittedName>
</protein>
<dbReference type="Pfam" id="PF00076">
    <property type="entry name" value="RRM_1"/>
    <property type="match status" value="1"/>
</dbReference>
<dbReference type="PROSITE" id="PS50102">
    <property type="entry name" value="RRM"/>
    <property type="match status" value="1"/>
</dbReference>
<dbReference type="Gene3D" id="3.30.70.330">
    <property type="match status" value="1"/>
</dbReference>
<organism evidence="3 4">
    <name type="scientific">Mucilaginibacter conchicola</name>
    <dbReference type="NCBI Taxonomy" id="2303333"/>
    <lineage>
        <taxon>Bacteria</taxon>
        <taxon>Pseudomonadati</taxon>
        <taxon>Bacteroidota</taxon>
        <taxon>Sphingobacteriia</taxon>
        <taxon>Sphingobacteriales</taxon>
        <taxon>Sphingobacteriaceae</taxon>
        <taxon>Mucilaginibacter</taxon>
    </lineage>
</organism>
<dbReference type="OrthoDB" id="797376at2"/>
<comment type="caution">
    <text evidence="3">The sequence shown here is derived from an EMBL/GenBank/DDBJ whole genome shotgun (WGS) entry which is preliminary data.</text>
</comment>
<dbReference type="EMBL" id="QWDC01000002">
    <property type="protein sequence ID" value="RFZ92864.1"/>
    <property type="molecule type" value="Genomic_DNA"/>
</dbReference>
<dbReference type="PANTHER" id="PTHR45880">
    <property type="entry name" value="RNA-BINDING MOTIF PROTEIN, X-LINKED 2"/>
    <property type="match status" value="1"/>
</dbReference>